<dbReference type="Proteomes" id="UP000253919">
    <property type="component" value="Unassembled WGS sequence"/>
</dbReference>
<dbReference type="RefSeq" id="WP_115371912.1">
    <property type="nucleotide sequence ID" value="NZ_QASA01000001.1"/>
</dbReference>
<gene>
    <name evidence="1" type="ORF">AHMF7616_01063</name>
</gene>
<sequence length="574" mass="66412">MRLGQFIQEASFYPSGINNENRQARKDFIRIRVRQIRRVTGATDLNDIPSSLEAPIRASILSELPQVEAAFNTIWSRVSSDTQHINLNAVDRRMRNYYLNIENFVPNRLLINLRQRLVKFIVYRACGWVQSMISPSGIEALHMLVDRRLRIVERMLYDVGRVERWDRNWRITPITGTWEDSWNRNFEYPRIPRSRFDRFCNPNSSGICQTAGMQDWTRFGSDNLLLTGTTRLNPIVRAQWVRPPGGNEYMFYIEPYTNKETAISSLFSPSTNYKDRNLIFCDHVIHVLHLEALLFAKRKRGQSLSSWLDDTYGLAHPGYLRIYAPFVGAEHFIAGSEDQNPNRHYEFKEVVEEELQIGDHLIVYNHPVYDRATINGVWRLENAIVVETYPELRMQGHGIQPKTLGQMKETMIALFNNELNALRRRVMNHISSGSSAVIFDLEDHEAALAMVTNVVGFSPANGYATSVNIARWCLIWVANSSEIRIHSNSSWSGLIWRQQKVFYSRFTGRPEIFGIFPLWEPLPDRHGNPRINSAGEVTRIREVRVTPQMVAAWTWYFPESPAAMNSIPVIQPKP</sequence>
<evidence type="ECO:0000313" key="2">
    <source>
        <dbReference type="Proteomes" id="UP000253919"/>
    </source>
</evidence>
<dbReference type="AlphaFoldDB" id="A0A369QHW9"/>
<accession>A0A369QHW9</accession>
<comment type="caution">
    <text evidence="1">The sequence shown here is derived from an EMBL/GenBank/DDBJ whole genome shotgun (WGS) entry which is preliminary data.</text>
</comment>
<dbReference type="OrthoDB" id="1845399at2"/>
<organism evidence="1 2">
    <name type="scientific">Adhaeribacter pallidiroseus</name>
    <dbReference type="NCBI Taxonomy" id="2072847"/>
    <lineage>
        <taxon>Bacteria</taxon>
        <taxon>Pseudomonadati</taxon>
        <taxon>Bacteroidota</taxon>
        <taxon>Cytophagia</taxon>
        <taxon>Cytophagales</taxon>
        <taxon>Hymenobacteraceae</taxon>
        <taxon>Adhaeribacter</taxon>
    </lineage>
</organism>
<evidence type="ECO:0000313" key="1">
    <source>
        <dbReference type="EMBL" id="RDC62469.1"/>
    </source>
</evidence>
<keyword evidence="2" id="KW-1185">Reference proteome</keyword>
<dbReference type="EMBL" id="QASA01000001">
    <property type="protein sequence ID" value="RDC62469.1"/>
    <property type="molecule type" value="Genomic_DNA"/>
</dbReference>
<protein>
    <submittedName>
        <fullName evidence="1">Uncharacterized protein</fullName>
    </submittedName>
</protein>
<reference evidence="1 2" key="1">
    <citation type="submission" date="2018-04" db="EMBL/GenBank/DDBJ databases">
        <title>Adhaeribacter sp. HMF7616 genome sequencing and assembly.</title>
        <authorList>
            <person name="Kang H."/>
            <person name="Kang J."/>
            <person name="Cha I."/>
            <person name="Kim H."/>
            <person name="Joh K."/>
        </authorList>
    </citation>
    <scope>NUCLEOTIDE SEQUENCE [LARGE SCALE GENOMIC DNA]</scope>
    <source>
        <strain evidence="1 2">HMF7616</strain>
    </source>
</reference>
<name>A0A369QHW9_9BACT</name>
<proteinExistence type="predicted"/>